<dbReference type="Pfam" id="PF06775">
    <property type="entry name" value="Seipin"/>
    <property type="match status" value="1"/>
</dbReference>
<dbReference type="EMBL" id="VWPW01026241">
    <property type="protein sequence ID" value="NWJ08919.1"/>
    <property type="molecule type" value="Genomic_DNA"/>
</dbReference>
<reference evidence="7 8" key="1">
    <citation type="submission" date="2019-09" db="EMBL/GenBank/DDBJ databases">
        <title>Bird 10,000 Genomes (B10K) Project - Family phase.</title>
        <authorList>
            <person name="Zhang G."/>
        </authorList>
    </citation>
    <scope>NUCLEOTIDE SEQUENCE [LARGE SCALE GENOMIC DNA]</scope>
    <source>
        <strain evidence="7">B10K-MSB-37135</strain>
        <tissue evidence="7">Heart</tissue>
    </source>
</reference>
<evidence type="ECO:0000256" key="1">
    <source>
        <dbReference type="ARBA" id="ARBA00004477"/>
    </source>
</evidence>
<keyword evidence="6" id="KW-0472">Membrane</keyword>
<evidence type="ECO:0000256" key="3">
    <source>
        <dbReference type="ARBA" id="ARBA00022824"/>
    </source>
</evidence>
<dbReference type="GO" id="GO:0005789">
    <property type="term" value="C:endoplasmic reticulum membrane"/>
    <property type="evidence" value="ECO:0007669"/>
    <property type="project" value="UniProtKB-SubCell"/>
</dbReference>
<keyword evidence="4" id="KW-1133">Transmembrane helix</keyword>
<accession>A0A7K4LYA8</accession>
<comment type="subcellular location">
    <subcellularLocation>
        <location evidence="1">Endoplasmic reticulum membrane</location>
        <topology evidence="1">Multi-pass membrane protein</topology>
    </subcellularLocation>
</comment>
<proteinExistence type="predicted"/>
<keyword evidence="5" id="KW-0443">Lipid metabolism</keyword>
<name>A0A7K4LYA8_9AVES</name>
<evidence type="ECO:0000256" key="4">
    <source>
        <dbReference type="ARBA" id="ARBA00022989"/>
    </source>
</evidence>
<feature type="non-terminal residue" evidence="7">
    <location>
        <position position="64"/>
    </location>
</feature>
<evidence type="ECO:0000313" key="7">
    <source>
        <dbReference type="EMBL" id="NWJ08919.1"/>
    </source>
</evidence>
<evidence type="ECO:0000256" key="5">
    <source>
        <dbReference type="ARBA" id="ARBA00023098"/>
    </source>
</evidence>
<gene>
    <name evidence="7" type="primary">Seipin</name>
    <name evidence="7" type="ORF">CRYUND_R15239</name>
</gene>
<dbReference type="Proteomes" id="UP000534426">
    <property type="component" value="Unassembled WGS sequence"/>
</dbReference>
<keyword evidence="2" id="KW-0812">Transmembrane</keyword>
<protein>
    <submittedName>
        <fullName evidence="7">BSCL2 protein</fullName>
    </submittedName>
</protein>
<sequence>QAAVGLSAGALLLWLAAFLYGTFYYSYMPAVSAARAVHLAFRCVPLHPGASRCVPVPHPAHPAA</sequence>
<dbReference type="InterPro" id="IPR009617">
    <property type="entry name" value="Seipin"/>
</dbReference>
<feature type="non-terminal residue" evidence="7">
    <location>
        <position position="1"/>
    </location>
</feature>
<dbReference type="AlphaFoldDB" id="A0A7K4LYA8"/>
<dbReference type="GO" id="GO:0140042">
    <property type="term" value="P:lipid droplet formation"/>
    <property type="evidence" value="ECO:0007669"/>
    <property type="project" value="UniProtKB-ARBA"/>
</dbReference>
<evidence type="ECO:0000256" key="2">
    <source>
        <dbReference type="ARBA" id="ARBA00022692"/>
    </source>
</evidence>
<comment type="caution">
    <text evidence="7">The sequence shown here is derived from an EMBL/GenBank/DDBJ whole genome shotgun (WGS) entry which is preliminary data.</text>
</comment>
<evidence type="ECO:0000313" key="8">
    <source>
        <dbReference type="Proteomes" id="UP000534426"/>
    </source>
</evidence>
<keyword evidence="3" id="KW-0256">Endoplasmic reticulum</keyword>
<dbReference type="GO" id="GO:0006629">
    <property type="term" value="P:lipid metabolic process"/>
    <property type="evidence" value="ECO:0007669"/>
    <property type="project" value="UniProtKB-KW"/>
</dbReference>
<organism evidence="7 8">
    <name type="scientific">Crypturellus undulatus</name>
    <dbReference type="NCBI Taxonomy" id="48396"/>
    <lineage>
        <taxon>Eukaryota</taxon>
        <taxon>Metazoa</taxon>
        <taxon>Chordata</taxon>
        <taxon>Craniata</taxon>
        <taxon>Vertebrata</taxon>
        <taxon>Euteleostomi</taxon>
        <taxon>Archelosauria</taxon>
        <taxon>Archosauria</taxon>
        <taxon>Dinosauria</taxon>
        <taxon>Saurischia</taxon>
        <taxon>Theropoda</taxon>
        <taxon>Coelurosauria</taxon>
        <taxon>Aves</taxon>
        <taxon>Palaeognathae</taxon>
        <taxon>Tinamiformes</taxon>
        <taxon>Tinamidae</taxon>
        <taxon>Crypturellus</taxon>
    </lineage>
</organism>
<keyword evidence="8" id="KW-1185">Reference proteome</keyword>
<evidence type="ECO:0000256" key="6">
    <source>
        <dbReference type="ARBA" id="ARBA00023136"/>
    </source>
</evidence>